<dbReference type="OrthoDB" id="9768187at2"/>
<dbReference type="GO" id="GO:0032153">
    <property type="term" value="C:cell division site"/>
    <property type="evidence" value="ECO:0007669"/>
    <property type="project" value="TreeGrafter"/>
</dbReference>
<evidence type="ECO:0000256" key="9">
    <source>
        <dbReference type="ARBA" id="ARBA00023136"/>
    </source>
</evidence>
<comment type="similarity">
    <text evidence="11">Belongs to the SEDS family. MrdB/RodA subfamily.</text>
</comment>
<dbReference type="GO" id="GO:0051301">
    <property type="term" value="P:cell division"/>
    <property type="evidence" value="ECO:0007669"/>
    <property type="project" value="InterPro"/>
</dbReference>
<organism evidence="12 13">
    <name type="scientific">Beggiatoa leptomitoformis</name>
    <dbReference type="NCBI Taxonomy" id="288004"/>
    <lineage>
        <taxon>Bacteria</taxon>
        <taxon>Pseudomonadati</taxon>
        <taxon>Pseudomonadota</taxon>
        <taxon>Gammaproteobacteria</taxon>
        <taxon>Thiotrichales</taxon>
        <taxon>Thiotrichaceae</taxon>
        <taxon>Beggiatoa</taxon>
    </lineage>
</organism>
<dbReference type="GO" id="GO:0005886">
    <property type="term" value="C:plasma membrane"/>
    <property type="evidence" value="ECO:0007669"/>
    <property type="project" value="UniProtKB-SubCell"/>
</dbReference>
<dbReference type="GO" id="GO:0009252">
    <property type="term" value="P:peptidoglycan biosynthetic process"/>
    <property type="evidence" value="ECO:0007669"/>
    <property type="project" value="UniProtKB-UniRule"/>
</dbReference>
<keyword evidence="4 11" id="KW-0808">Transferase</keyword>
<dbReference type="EMBL" id="CP018889">
    <property type="protein sequence ID" value="AUI69234.1"/>
    <property type="molecule type" value="Genomic_DNA"/>
</dbReference>
<dbReference type="InterPro" id="IPR001182">
    <property type="entry name" value="FtsW/RodA"/>
</dbReference>
<keyword evidence="7 11" id="KW-0573">Peptidoglycan synthesis</keyword>
<dbReference type="PROSITE" id="PS00428">
    <property type="entry name" value="FTSW_RODA_SPOVE"/>
    <property type="match status" value="1"/>
</dbReference>
<evidence type="ECO:0000256" key="1">
    <source>
        <dbReference type="ARBA" id="ARBA00004141"/>
    </source>
</evidence>
<feature type="transmembrane region" description="Helical" evidence="11">
    <location>
        <begin position="334"/>
        <end position="355"/>
    </location>
</feature>
<keyword evidence="11" id="KW-0997">Cell inner membrane</keyword>
<feature type="transmembrane region" description="Helical" evidence="11">
    <location>
        <begin position="301"/>
        <end position="328"/>
    </location>
</feature>
<feature type="transmembrane region" description="Helical" evidence="11">
    <location>
        <begin position="47"/>
        <end position="65"/>
    </location>
</feature>
<keyword evidence="10 11" id="KW-0961">Cell wall biogenesis/degradation</keyword>
<keyword evidence="2 11" id="KW-1003">Cell membrane</keyword>
<comment type="subcellular location">
    <subcellularLocation>
        <location evidence="11">Cell inner membrane</location>
        <topology evidence="11">Multi-pass membrane protein</topology>
    </subcellularLocation>
    <subcellularLocation>
        <location evidence="1">Membrane</location>
        <topology evidence="1">Multi-pass membrane protein</topology>
    </subcellularLocation>
</comment>
<dbReference type="KEGG" id="blep:AL038_12915"/>
<name>A0A2N9YFH7_9GAMM</name>
<evidence type="ECO:0000256" key="4">
    <source>
        <dbReference type="ARBA" id="ARBA00022679"/>
    </source>
</evidence>
<evidence type="ECO:0000256" key="2">
    <source>
        <dbReference type="ARBA" id="ARBA00022475"/>
    </source>
</evidence>
<dbReference type="NCBIfam" id="TIGR02210">
    <property type="entry name" value="rodA_shape"/>
    <property type="match status" value="1"/>
</dbReference>
<feature type="transmembrane region" description="Helical" evidence="11">
    <location>
        <begin position="134"/>
        <end position="151"/>
    </location>
</feature>
<feature type="transmembrane region" description="Helical" evidence="11">
    <location>
        <begin position="157"/>
        <end position="173"/>
    </location>
</feature>
<evidence type="ECO:0000256" key="10">
    <source>
        <dbReference type="ARBA" id="ARBA00023316"/>
    </source>
</evidence>
<dbReference type="STRING" id="288004.AL038_12915"/>
<dbReference type="InterPro" id="IPR011923">
    <property type="entry name" value="RodA/MrdB"/>
</dbReference>
<keyword evidence="9 11" id="KW-0472">Membrane</keyword>
<evidence type="ECO:0000256" key="3">
    <source>
        <dbReference type="ARBA" id="ARBA00022676"/>
    </source>
</evidence>
<keyword evidence="13" id="KW-1185">Reference proteome</keyword>
<feature type="transmembrane region" description="Helical" evidence="11">
    <location>
        <begin position="268"/>
        <end position="289"/>
    </location>
</feature>
<dbReference type="Pfam" id="PF01098">
    <property type="entry name" value="FTSW_RODA_SPOVE"/>
    <property type="match status" value="1"/>
</dbReference>
<proteinExistence type="inferred from homology"/>
<reference evidence="13" key="1">
    <citation type="submission" date="2016-12" db="EMBL/GenBank/DDBJ databases">
        <title>Complete Genome Sequence of Beggiatoa leptomitiformis D-401.</title>
        <authorList>
            <person name="Fomenkov A."/>
            <person name="Vincze T."/>
            <person name="Grabovich M."/>
            <person name="Anton B.P."/>
            <person name="Dubinina G."/>
            <person name="Orlova M."/>
            <person name="Belousova E."/>
            <person name="Roberts R.J."/>
        </authorList>
    </citation>
    <scope>NUCLEOTIDE SEQUENCE [LARGE SCALE GENOMIC DNA]</scope>
    <source>
        <strain evidence="13">D-401</strain>
    </source>
</reference>
<dbReference type="PANTHER" id="PTHR30474:SF1">
    <property type="entry name" value="PEPTIDOGLYCAN GLYCOSYLTRANSFERASE MRDB"/>
    <property type="match status" value="1"/>
</dbReference>
<keyword evidence="3 11" id="KW-0328">Glycosyltransferase</keyword>
<feature type="transmembrane region" description="Helical" evidence="11">
    <location>
        <begin position="180"/>
        <end position="199"/>
    </location>
</feature>
<dbReference type="PANTHER" id="PTHR30474">
    <property type="entry name" value="CELL CYCLE PROTEIN"/>
    <property type="match status" value="1"/>
</dbReference>
<dbReference type="UniPathway" id="UPA00219"/>
<evidence type="ECO:0000256" key="5">
    <source>
        <dbReference type="ARBA" id="ARBA00022692"/>
    </source>
</evidence>
<comment type="pathway">
    <text evidence="11">Cell wall biogenesis; peptidoglycan biosynthesis.</text>
</comment>
<accession>A0A2N9YFH7</accession>
<evidence type="ECO:0000313" key="12">
    <source>
        <dbReference type="EMBL" id="AUI69234.1"/>
    </source>
</evidence>
<dbReference type="Proteomes" id="UP000234271">
    <property type="component" value="Chromosome"/>
</dbReference>
<dbReference type="GO" id="GO:0008955">
    <property type="term" value="F:peptidoglycan glycosyltransferase activity"/>
    <property type="evidence" value="ECO:0007669"/>
    <property type="project" value="UniProtKB-UniRule"/>
</dbReference>
<keyword evidence="6 11" id="KW-0133">Cell shape</keyword>
<feature type="transmembrane region" description="Helical" evidence="11">
    <location>
        <begin position="71"/>
        <end position="90"/>
    </location>
</feature>
<gene>
    <name evidence="11" type="primary">mrdB</name>
    <name evidence="11 12" type="synonym">rodA</name>
    <name evidence="12" type="ORF">BLE401_11360</name>
</gene>
<dbReference type="AlphaFoldDB" id="A0A2N9YFH7"/>
<comment type="function">
    <text evidence="11">Peptidoglycan polymerase that is essential for cell wall elongation.</text>
</comment>
<dbReference type="InterPro" id="IPR018365">
    <property type="entry name" value="Cell_cycle_FtsW-rel_CS"/>
</dbReference>
<dbReference type="GO" id="GO:0008360">
    <property type="term" value="P:regulation of cell shape"/>
    <property type="evidence" value="ECO:0007669"/>
    <property type="project" value="UniProtKB-KW"/>
</dbReference>
<keyword evidence="5 11" id="KW-0812">Transmembrane</keyword>
<evidence type="ECO:0000256" key="8">
    <source>
        <dbReference type="ARBA" id="ARBA00022989"/>
    </source>
</evidence>
<dbReference type="GO" id="GO:0015648">
    <property type="term" value="F:lipid-linked peptidoglycan transporter activity"/>
    <property type="evidence" value="ECO:0007669"/>
    <property type="project" value="TreeGrafter"/>
</dbReference>
<sequence>MQTNLNTTHFMHLDKQMLFGLIILASIGLVVVYSADGQDLDLVFKQALRIFLGFIVMFAIAQIHPQQLMRWVPWIYLVGVTMLVAVFIVGDISKGAQRWLDFGIVRFQPSELMKLAVPLMIVWFIADRPLPPTYFRLSIATLLIAIPMLLIAKQPDLGTALLVGAAGTFVLLLGGIPWRLIFGLLALAPVAGYALWNVMHDYQRQRVFTLLNPEADPLGTGYHIIQSQIAIGSGGIYGKGWLNGTQSHLEFLPERSTDFIFAVYSEEFGLLGILLLLSIYIFILTRGMIIASQAQGSFSRLLAGSLILTFFVYIFVNMGMVTGIFPVVGVPLPMISYGGTSVVTLMAGFGLVMGVHTHKRLLSS</sequence>
<evidence type="ECO:0000256" key="7">
    <source>
        <dbReference type="ARBA" id="ARBA00022984"/>
    </source>
</evidence>
<dbReference type="GO" id="GO:0071555">
    <property type="term" value="P:cell wall organization"/>
    <property type="evidence" value="ECO:0007669"/>
    <property type="project" value="UniProtKB-KW"/>
</dbReference>
<dbReference type="HAMAP" id="MF_02079">
    <property type="entry name" value="PGT_RodA"/>
    <property type="match status" value="1"/>
</dbReference>
<dbReference type="RefSeq" id="WP_062153445.1">
    <property type="nucleotide sequence ID" value="NZ_CP012373.2"/>
</dbReference>
<keyword evidence="8 11" id="KW-1133">Transmembrane helix</keyword>
<protein>
    <recommendedName>
        <fullName evidence="11">Peptidoglycan glycosyltransferase MrdB</fullName>
        <shortName evidence="11">PGT</shortName>
        <ecNumber evidence="11">2.4.99.28</ecNumber>
    </recommendedName>
    <alternativeName>
        <fullName evidence="11">Cell elongation protein RodA</fullName>
    </alternativeName>
    <alternativeName>
        <fullName evidence="11">Cell wall polymerase</fullName>
    </alternativeName>
    <alternativeName>
        <fullName evidence="11">Peptidoglycan polymerase</fullName>
        <shortName evidence="11">PG polymerase</shortName>
    </alternativeName>
</protein>
<evidence type="ECO:0000256" key="11">
    <source>
        <dbReference type="HAMAP-Rule" id="MF_02079"/>
    </source>
</evidence>
<comment type="catalytic activity">
    <reaction evidence="11">
        <text>[GlcNAc-(1-&gt;4)-Mur2Ac(oyl-L-Ala-gamma-D-Glu-L-Lys-D-Ala-D-Ala)](n)-di-trans,octa-cis-undecaprenyl diphosphate + beta-D-GlcNAc-(1-&gt;4)-Mur2Ac(oyl-L-Ala-gamma-D-Glu-L-Lys-D-Ala-D-Ala)-di-trans,octa-cis-undecaprenyl diphosphate = [GlcNAc-(1-&gt;4)-Mur2Ac(oyl-L-Ala-gamma-D-Glu-L-Lys-D-Ala-D-Ala)](n+1)-di-trans,octa-cis-undecaprenyl diphosphate + di-trans,octa-cis-undecaprenyl diphosphate + H(+)</text>
        <dbReference type="Rhea" id="RHEA:23708"/>
        <dbReference type="Rhea" id="RHEA-COMP:9602"/>
        <dbReference type="Rhea" id="RHEA-COMP:9603"/>
        <dbReference type="ChEBI" id="CHEBI:15378"/>
        <dbReference type="ChEBI" id="CHEBI:58405"/>
        <dbReference type="ChEBI" id="CHEBI:60033"/>
        <dbReference type="ChEBI" id="CHEBI:78435"/>
        <dbReference type="EC" id="2.4.99.28"/>
    </reaction>
</comment>
<feature type="transmembrane region" description="Helical" evidence="11">
    <location>
        <begin position="17"/>
        <end position="35"/>
    </location>
</feature>
<evidence type="ECO:0000256" key="6">
    <source>
        <dbReference type="ARBA" id="ARBA00022960"/>
    </source>
</evidence>
<dbReference type="EC" id="2.4.99.28" evidence="11"/>
<evidence type="ECO:0000313" key="13">
    <source>
        <dbReference type="Proteomes" id="UP000234271"/>
    </source>
</evidence>